<dbReference type="InterPro" id="IPR013324">
    <property type="entry name" value="RNA_pol_sigma_r3/r4-like"/>
</dbReference>
<dbReference type="PANTHER" id="PTHR43133:SF46">
    <property type="entry name" value="RNA POLYMERASE SIGMA-70 FACTOR ECF SUBFAMILY"/>
    <property type="match status" value="1"/>
</dbReference>
<keyword evidence="2" id="KW-0805">Transcription regulation</keyword>
<keyword evidence="4" id="KW-0804">Transcription</keyword>
<evidence type="ECO:0000313" key="7">
    <source>
        <dbReference type="EMBL" id="PXW86021.1"/>
    </source>
</evidence>
<dbReference type="OrthoDB" id="188761at2"/>
<dbReference type="InterPro" id="IPR039425">
    <property type="entry name" value="RNA_pol_sigma-70-like"/>
</dbReference>
<dbReference type="GO" id="GO:0003677">
    <property type="term" value="F:DNA binding"/>
    <property type="evidence" value="ECO:0007669"/>
    <property type="project" value="InterPro"/>
</dbReference>
<dbReference type="Gene3D" id="1.10.1740.10">
    <property type="match status" value="1"/>
</dbReference>
<accession>A0A2V3VYM7</accession>
<sequence length="188" mass="22057">MKTKIFLLTNTDFSSLDKSVQEEVYRDFYKLVYGVSIQMIHDHSVAEDIVQEAFIKTIYHSPNIENEQQLIGWIRVVTRNLTLNLIRKNKKMRNQDDIESVINSNINKQKDPTQAKVELRMLEDNITESMSEINSEYLNILESKWIHGKSNKEIAEEQNSTEGAVKQKIHRARKALKKKMTKWGFQDE</sequence>
<dbReference type="Pfam" id="PF08281">
    <property type="entry name" value="Sigma70_r4_2"/>
    <property type="match status" value="1"/>
</dbReference>
<dbReference type="EMBL" id="QJJR01000026">
    <property type="protein sequence ID" value="PXW86021.1"/>
    <property type="molecule type" value="Genomic_DNA"/>
</dbReference>
<evidence type="ECO:0000256" key="3">
    <source>
        <dbReference type="ARBA" id="ARBA00023082"/>
    </source>
</evidence>
<dbReference type="PANTHER" id="PTHR43133">
    <property type="entry name" value="RNA POLYMERASE ECF-TYPE SIGMA FACTO"/>
    <property type="match status" value="1"/>
</dbReference>
<dbReference type="Gene3D" id="1.10.10.10">
    <property type="entry name" value="Winged helix-like DNA-binding domain superfamily/Winged helix DNA-binding domain"/>
    <property type="match status" value="1"/>
</dbReference>
<dbReference type="NCBIfam" id="TIGR02937">
    <property type="entry name" value="sigma70-ECF"/>
    <property type="match status" value="1"/>
</dbReference>
<evidence type="ECO:0000259" key="6">
    <source>
        <dbReference type="Pfam" id="PF08281"/>
    </source>
</evidence>
<evidence type="ECO:0000259" key="5">
    <source>
        <dbReference type="Pfam" id="PF04542"/>
    </source>
</evidence>
<evidence type="ECO:0000313" key="8">
    <source>
        <dbReference type="Proteomes" id="UP000247922"/>
    </source>
</evidence>
<dbReference type="SUPFAM" id="SSF88946">
    <property type="entry name" value="Sigma2 domain of RNA polymerase sigma factors"/>
    <property type="match status" value="1"/>
</dbReference>
<evidence type="ECO:0000256" key="2">
    <source>
        <dbReference type="ARBA" id="ARBA00023015"/>
    </source>
</evidence>
<feature type="domain" description="RNA polymerase sigma factor 70 region 4 type 2" evidence="6">
    <location>
        <begin position="130"/>
        <end position="176"/>
    </location>
</feature>
<dbReference type="InterPro" id="IPR013325">
    <property type="entry name" value="RNA_pol_sigma_r2"/>
</dbReference>
<keyword evidence="3" id="KW-0731">Sigma factor</keyword>
<protein>
    <submittedName>
        <fullName evidence="7">RNA polymerase sigma-70 factor (ECF subfamily)</fullName>
    </submittedName>
</protein>
<dbReference type="InterPro" id="IPR036388">
    <property type="entry name" value="WH-like_DNA-bd_sf"/>
</dbReference>
<dbReference type="GO" id="GO:0016987">
    <property type="term" value="F:sigma factor activity"/>
    <property type="evidence" value="ECO:0007669"/>
    <property type="project" value="UniProtKB-KW"/>
</dbReference>
<comment type="caution">
    <text evidence="7">The sequence shown here is derived from an EMBL/GenBank/DDBJ whole genome shotgun (WGS) entry which is preliminary data.</text>
</comment>
<dbReference type="GO" id="GO:0006352">
    <property type="term" value="P:DNA-templated transcription initiation"/>
    <property type="evidence" value="ECO:0007669"/>
    <property type="project" value="InterPro"/>
</dbReference>
<dbReference type="InterPro" id="IPR013249">
    <property type="entry name" value="RNA_pol_sigma70_r4_t2"/>
</dbReference>
<dbReference type="InterPro" id="IPR014284">
    <property type="entry name" value="RNA_pol_sigma-70_dom"/>
</dbReference>
<dbReference type="SUPFAM" id="SSF88659">
    <property type="entry name" value="Sigma3 and sigma4 domains of RNA polymerase sigma factors"/>
    <property type="match status" value="1"/>
</dbReference>
<evidence type="ECO:0000256" key="1">
    <source>
        <dbReference type="ARBA" id="ARBA00010641"/>
    </source>
</evidence>
<reference evidence="7 8" key="1">
    <citation type="submission" date="2018-05" db="EMBL/GenBank/DDBJ databases">
        <title>Genomic Encyclopedia of Type Strains, Phase IV (KMG-IV): sequencing the most valuable type-strain genomes for metagenomic binning, comparative biology and taxonomic classification.</title>
        <authorList>
            <person name="Goeker M."/>
        </authorList>
    </citation>
    <scope>NUCLEOTIDE SEQUENCE [LARGE SCALE GENOMIC DNA]</scope>
    <source>
        <strain evidence="7 8">DSM 22440</strain>
    </source>
</reference>
<evidence type="ECO:0000256" key="4">
    <source>
        <dbReference type="ARBA" id="ARBA00023163"/>
    </source>
</evidence>
<keyword evidence="8" id="KW-1185">Reference proteome</keyword>
<name>A0A2V3VYM7_9BACI</name>
<dbReference type="Proteomes" id="UP000247922">
    <property type="component" value="Unassembled WGS sequence"/>
</dbReference>
<dbReference type="InterPro" id="IPR007627">
    <property type="entry name" value="RNA_pol_sigma70_r2"/>
</dbReference>
<proteinExistence type="inferred from homology"/>
<comment type="similarity">
    <text evidence="1">Belongs to the sigma-70 factor family. ECF subfamily.</text>
</comment>
<dbReference type="RefSeq" id="WP_110252284.1">
    <property type="nucleotide sequence ID" value="NZ_QJJR01000026.1"/>
</dbReference>
<dbReference type="Pfam" id="PF04542">
    <property type="entry name" value="Sigma70_r2"/>
    <property type="match status" value="1"/>
</dbReference>
<gene>
    <name evidence="7" type="ORF">DES38_1267</name>
</gene>
<dbReference type="AlphaFoldDB" id="A0A2V3VYM7"/>
<organism evidence="7 8">
    <name type="scientific">Streptohalobacillus salinus</name>
    <dbReference type="NCBI Taxonomy" id="621096"/>
    <lineage>
        <taxon>Bacteria</taxon>
        <taxon>Bacillati</taxon>
        <taxon>Bacillota</taxon>
        <taxon>Bacilli</taxon>
        <taxon>Bacillales</taxon>
        <taxon>Bacillaceae</taxon>
        <taxon>Streptohalobacillus</taxon>
    </lineage>
</organism>
<feature type="domain" description="RNA polymerase sigma-70 region 2" evidence="5">
    <location>
        <begin position="25"/>
        <end position="91"/>
    </location>
</feature>
<dbReference type="CDD" id="cd06171">
    <property type="entry name" value="Sigma70_r4"/>
    <property type="match status" value="1"/>
</dbReference>